<proteinExistence type="predicted"/>
<protein>
    <submittedName>
        <fullName evidence="2">Uncharacterized protein</fullName>
    </submittedName>
</protein>
<dbReference type="EMBL" id="BDGG01000001">
    <property type="protein sequence ID" value="GAU90840.1"/>
    <property type="molecule type" value="Genomic_DNA"/>
</dbReference>
<evidence type="ECO:0000313" key="2">
    <source>
        <dbReference type="EMBL" id="GAU90840.1"/>
    </source>
</evidence>
<feature type="region of interest" description="Disordered" evidence="1">
    <location>
        <begin position="1"/>
        <end position="28"/>
    </location>
</feature>
<evidence type="ECO:0000313" key="3">
    <source>
        <dbReference type="Proteomes" id="UP000186922"/>
    </source>
</evidence>
<feature type="compositionally biased region" description="Polar residues" evidence="1">
    <location>
        <begin position="1"/>
        <end position="13"/>
    </location>
</feature>
<dbReference type="AlphaFoldDB" id="A0A1D1UQP0"/>
<keyword evidence="3" id="KW-1185">Reference proteome</keyword>
<evidence type="ECO:0000256" key="1">
    <source>
        <dbReference type="SAM" id="MobiDB-lite"/>
    </source>
</evidence>
<sequence>MIPSKMQPSSKSARFSKHKRQSSGPLARNGRLIVDCFTRLPRLANAPFNPVVGPDNPMLSQCNLQQTQLGLEDDPPTERSEDASTTEGIILRRVARSLPVNLSNGSNE</sequence>
<accession>A0A1D1UQP0</accession>
<reference evidence="2 3" key="1">
    <citation type="journal article" date="2016" name="Nat. Commun.">
        <title>Extremotolerant tardigrade genome and improved radiotolerance of human cultured cells by tardigrade-unique protein.</title>
        <authorList>
            <person name="Hashimoto T."/>
            <person name="Horikawa D.D."/>
            <person name="Saito Y."/>
            <person name="Kuwahara H."/>
            <person name="Kozuka-Hata H."/>
            <person name="Shin-I T."/>
            <person name="Minakuchi Y."/>
            <person name="Ohishi K."/>
            <person name="Motoyama A."/>
            <person name="Aizu T."/>
            <person name="Enomoto A."/>
            <person name="Kondo K."/>
            <person name="Tanaka S."/>
            <person name="Hara Y."/>
            <person name="Koshikawa S."/>
            <person name="Sagara H."/>
            <person name="Miura T."/>
            <person name="Yokobori S."/>
            <person name="Miyagawa K."/>
            <person name="Suzuki Y."/>
            <person name="Kubo T."/>
            <person name="Oyama M."/>
            <person name="Kohara Y."/>
            <person name="Fujiyama A."/>
            <person name="Arakawa K."/>
            <person name="Katayama T."/>
            <person name="Toyoda A."/>
            <person name="Kunieda T."/>
        </authorList>
    </citation>
    <scope>NUCLEOTIDE SEQUENCE [LARGE SCALE GENOMIC DNA]</scope>
    <source>
        <strain evidence="2 3">YOKOZUNA-1</strain>
    </source>
</reference>
<dbReference type="Proteomes" id="UP000186922">
    <property type="component" value="Unassembled WGS sequence"/>
</dbReference>
<gene>
    <name evidence="2" type="primary">RvY_03202-1</name>
    <name evidence="2" type="synonym">RvY_03202.1</name>
    <name evidence="2" type="ORF">RvY_03202</name>
</gene>
<organism evidence="2 3">
    <name type="scientific">Ramazzottius varieornatus</name>
    <name type="common">Water bear</name>
    <name type="synonym">Tardigrade</name>
    <dbReference type="NCBI Taxonomy" id="947166"/>
    <lineage>
        <taxon>Eukaryota</taxon>
        <taxon>Metazoa</taxon>
        <taxon>Ecdysozoa</taxon>
        <taxon>Tardigrada</taxon>
        <taxon>Eutardigrada</taxon>
        <taxon>Parachela</taxon>
        <taxon>Hypsibioidea</taxon>
        <taxon>Ramazzottiidae</taxon>
        <taxon>Ramazzottius</taxon>
    </lineage>
</organism>
<name>A0A1D1UQP0_RAMVA</name>
<comment type="caution">
    <text evidence="2">The sequence shown here is derived from an EMBL/GenBank/DDBJ whole genome shotgun (WGS) entry which is preliminary data.</text>
</comment>